<evidence type="ECO:0000313" key="2">
    <source>
        <dbReference type="Proteomes" id="UP000644140"/>
    </source>
</evidence>
<dbReference type="EMBL" id="CP092085">
    <property type="protein sequence ID" value="UUN98125.1"/>
    <property type="molecule type" value="Genomic_DNA"/>
</dbReference>
<sequence length="194" mass="21785">MKLQPQIIINLIMIVALIAIIYILFNQSKSNPQKNDHETIIQSEPTQKSASKVAIDKVSEQPSASLTSSAQPIQSVKKSSNSVIKMQHCGANEYSVDCSNSAYPLIWFMYSADPRPNVDQMISIEFMKANQFKDLWIDELKISTQDNKSCQVVTWGADGENLTDEGLSIILDHCPMKQIKSVDLKIEGQVYRFT</sequence>
<name>A0A8I1A7M8_ACIBZ</name>
<evidence type="ECO:0000313" key="1">
    <source>
        <dbReference type="EMBL" id="UUN98125.1"/>
    </source>
</evidence>
<reference evidence="1" key="1">
    <citation type="submission" date="2022-02" db="EMBL/GenBank/DDBJ databases">
        <title>Characterization of Tn125 harboring carbapenem-resistant Acinetobacter bereziniae clinical isolates.</title>
        <authorList>
            <person name="Wong N.-K."/>
            <person name="Pan Q."/>
        </authorList>
    </citation>
    <scope>NUCLEOTIDE SEQUENCE</scope>
    <source>
        <strain evidence="1">GD03393</strain>
    </source>
</reference>
<dbReference type="AlphaFoldDB" id="A0A8I1A7M8"/>
<proteinExistence type="predicted"/>
<organism evidence="1 2">
    <name type="scientific">Acinetobacter bereziniae</name>
    <name type="common">Acinetobacter genomosp. 10</name>
    <dbReference type="NCBI Taxonomy" id="106648"/>
    <lineage>
        <taxon>Bacteria</taxon>
        <taxon>Pseudomonadati</taxon>
        <taxon>Pseudomonadota</taxon>
        <taxon>Gammaproteobacteria</taxon>
        <taxon>Moraxellales</taxon>
        <taxon>Moraxellaceae</taxon>
        <taxon>Acinetobacter</taxon>
    </lineage>
</organism>
<accession>A0A8I1A7M8</accession>
<protein>
    <submittedName>
        <fullName evidence="1">Uncharacterized protein</fullName>
    </submittedName>
</protein>
<dbReference type="Proteomes" id="UP000644140">
    <property type="component" value="Chromosome"/>
</dbReference>
<dbReference type="RefSeq" id="WP_151780723.1">
    <property type="nucleotide sequence ID" value="NZ_BKNL01000006.1"/>
</dbReference>
<gene>
    <name evidence="1" type="ORF">I9054_001195</name>
</gene>